<comment type="caution">
    <text evidence="1">The sequence shown here is derived from an EMBL/GenBank/DDBJ whole genome shotgun (WGS) entry which is preliminary data.</text>
</comment>
<reference evidence="1 2" key="1">
    <citation type="journal article" date="2012" name="Int. J. Syst. Evol. Microbiol.">
        <title>Vibrio caribbeanicus sp. nov., isolated from the marine sponge Scleritoderma cyanea.</title>
        <authorList>
            <person name="Hoffmann M."/>
            <person name="Monday S.R."/>
            <person name="Allard M.W."/>
            <person name="Strain E.A."/>
            <person name="Whittaker P."/>
            <person name="Naum M."/>
            <person name="McCarthy P.J."/>
            <person name="Lopez J.V."/>
            <person name="Fischer M."/>
            <person name="Brown E.W."/>
        </authorList>
    </citation>
    <scope>NUCLEOTIDE SEQUENCE [LARGE SCALE GENOMIC DNA]</scope>
    <source>
        <strain evidence="1 2">ATCC 700023</strain>
    </source>
</reference>
<keyword evidence="2" id="KW-1185">Reference proteome</keyword>
<dbReference type="OrthoDB" id="4119964at2"/>
<sequence>MPYIQMLREEEGSIITNLYKFRTVDTYSLSALANSQLWFSEIQAFNDPFEGMFILDDSLSDEILKLWESSASWKPDSEVNVADRDAKLRQLGLNKHDYTKEDFVRALAMDELDIIVSLVRMSKIVSMSLSDRENDPITENLMWSHYADGLRGFCLVFSNEQLQYDINESSDRVMRPIKVMYQNEPNALRLSDFLGSETVLGDSEIDYIEHVIQTVATKSKSWKYENEMRILSMSENNMHSYTSPALLEIVIGDKMPLDQQRLVIHTAKMANPDIIVRRAKLKNNSYAIEINDY</sequence>
<evidence type="ECO:0000313" key="2">
    <source>
        <dbReference type="Proteomes" id="UP000004605"/>
    </source>
</evidence>
<organism evidence="1 2">
    <name type="scientific">Vibrio ichthyoenteri ATCC 700023</name>
    <dbReference type="NCBI Taxonomy" id="870968"/>
    <lineage>
        <taxon>Bacteria</taxon>
        <taxon>Pseudomonadati</taxon>
        <taxon>Pseudomonadota</taxon>
        <taxon>Gammaproteobacteria</taxon>
        <taxon>Vibrionales</taxon>
        <taxon>Vibrionaceae</taxon>
        <taxon>Vibrio</taxon>
    </lineage>
</organism>
<proteinExistence type="predicted"/>
<gene>
    <name evidence="1" type="ORF">VII00023_09274</name>
</gene>
<dbReference type="AlphaFoldDB" id="F9S6T4"/>
<protein>
    <recommendedName>
        <fullName evidence="3">DUF2971 domain-containing protein</fullName>
    </recommendedName>
</protein>
<dbReference type="RefSeq" id="WP_006714195.1">
    <property type="nucleotide sequence ID" value="NZ_AFWF01000277.1"/>
</dbReference>
<evidence type="ECO:0000313" key="1">
    <source>
        <dbReference type="EMBL" id="EGU32379.1"/>
    </source>
</evidence>
<dbReference type="Pfam" id="PF11185">
    <property type="entry name" value="DUF2971"/>
    <property type="match status" value="1"/>
</dbReference>
<name>F9S6T4_9VIBR</name>
<accession>F9S6T4</accession>
<dbReference type="Proteomes" id="UP000004605">
    <property type="component" value="Unassembled WGS sequence"/>
</dbReference>
<evidence type="ECO:0008006" key="3">
    <source>
        <dbReference type="Google" id="ProtNLM"/>
    </source>
</evidence>
<dbReference type="InterPro" id="IPR021352">
    <property type="entry name" value="DUF2971"/>
</dbReference>
<dbReference type="EMBL" id="AFWF01000277">
    <property type="protein sequence ID" value="EGU32379.1"/>
    <property type="molecule type" value="Genomic_DNA"/>
</dbReference>